<keyword evidence="2" id="KW-1185">Reference proteome</keyword>
<accession>A0A437K981</accession>
<gene>
    <name evidence="1" type="ORF">EM808_16855</name>
</gene>
<reference evidence="1 2" key="1">
    <citation type="submission" date="2019-01" db="EMBL/GenBank/DDBJ databases">
        <title>Bacillus sp. M5HDSG1-1, whole genome shotgun sequence.</title>
        <authorList>
            <person name="Tuo L."/>
        </authorList>
    </citation>
    <scope>NUCLEOTIDE SEQUENCE [LARGE SCALE GENOMIC DNA]</scope>
    <source>
        <strain evidence="1 2">M5HDSG1-1</strain>
    </source>
</reference>
<dbReference type="AlphaFoldDB" id="A0A437K981"/>
<evidence type="ECO:0000313" key="2">
    <source>
        <dbReference type="Proteomes" id="UP000288024"/>
    </source>
</evidence>
<proteinExistence type="predicted"/>
<dbReference type="Pfam" id="PF15428">
    <property type="entry name" value="Imm26"/>
    <property type="match status" value="1"/>
</dbReference>
<dbReference type="RefSeq" id="WP_127739359.1">
    <property type="nucleotide sequence ID" value="NZ_RZTZ01000006.1"/>
</dbReference>
<evidence type="ECO:0000313" key="1">
    <source>
        <dbReference type="EMBL" id="RVT60887.1"/>
    </source>
</evidence>
<sequence>MLQVAKILNQLAYHSVSFEEEEKVGRQLLSYKKPKKQSWKQGDIFMFPLQERTFAVSQVLEKNTYSAFCALFHKVYTGSPNFEREFSNKQIKAVVSILSENLDNHVYKVIDNKDLVISVPDTEEYDELRYGTHNSSFLEELAQSSNYKKQGDCVSDEVEEIISLQKYIKTQL</sequence>
<dbReference type="EMBL" id="RZTZ01000006">
    <property type="protein sequence ID" value="RVT60887.1"/>
    <property type="molecule type" value="Genomic_DNA"/>
</dbReference>
<comment type="caution">
    <text evidence="1">The sequence shown here is derived from an EMBL/GenBank/DDBJ whole genome shotgun (WGS) entry which is preliminary data.</text>
</comment>
<dbReference type="Proteomes" id="UP000288024">
    <property type="component" value="Unassembled WGS sequence"/>
</dbReference>
<dbReference type="InterPro" id="IPR029278">
    <property type="entry name" value="Imm26"/>
</dbReference>
<protein>
    <submittedName>
        <fullName evidence="1">Uncharacterized protein</fullName>
    </submittedName>
</protein>
<organism evidence="1 2">
    <name type="scientific">Niallia taxi</name>
    <dbReference type="NCBI Taxonomy" id="2499688"/>
    <lineage>
        <taxon>Bacteria</taxon>
        <taxon>Bacillati</taxon>
        <taxon>Bacillota</taxon>
        <taxon>Bacilli</taxon>
        <taxon>Bacillales</taxon>
        <taxon>Bacillaceae</taxon>
        <taxon>Niallia</taxon>
    </lineage>
</organism>
<name>A0A437K981_9BACI</name>